<organism evidence="3 4">
    <name type="scientific">Candidatus Woesebacteria bacterium GW2011_GWB1_39_10</name>
    <dbReference type="NCBI Taxonomy" id="1618572"/>
    <lineage>
        <taxon>Bacteria</taxon>
        <taxon>Candidatus Woeseibacteriota</taxon>
    </lineage>
</organism>
<reference evidence="3 4" key="1">
    <citation type="journal article" date="2015" name="Nature">
        <title>rRNA introns, odd ribosomes, and small enigmatic genomes across a large radiation of phyla.</title>
        <authorList>
            <person name="Brown C.T."/>
            <person name="Hug L.A."/>
            <person name="Thomas B.C."/>
            <person name="Sharon I."/>
            <person name="Castelle C.J."/>
            <person name="Singh A."/>
            <person name="Wilkins M.J."/>
            <person name="Williams K.H."/>
            <person name="Banfield J.F."/>
        </authorList>
    </citation>
    <scope>NUCLEOTIDE SEQUENCE [LARGE SCALE GENOMIC DNA]</scope>
</reference>
<gene>
    <name evidence="3" type="ORF">UT17_C0002G0060</name>
</gene>
<dbReference type="GO" id="GO:0016491">
    <property type="term" value="F:oxidoreductase activity"/>
    <property type="evidence" value="ECO:0007669"/>
    <property type="project" value="UniProtKB-KW"/>
</dbReference>
<dbReference type="Gene3D" id="3.40.50.720">
    <property type="entry name" value="NAD(P)-binding Rossmann-like Domain"/>
    <property type="match status" value="1"/>
</dbReference>
<dbReference type="PANTHER" id="PTHR43639:SF1">
    <property type="entry name" value="SHORT-CHAIN DEHYDROGENASE_REDUCTASE FAMILY PROTEIN"/>
    <property type="match status" value="1"/>
</dbReference>
<sequence length="226" mass="25936">MKKRILLIGGKSKIAQTFVKKYYLKYQMDITIHKNIKINPHLSKIKYYQLNLADEASIENFINKTRGNKYDGLLFFASVYSVESKWNKMKFISTVNINFISYLDLIFNLKFRANSKIICLTDEGLVQPKKNHFYYSFSKALLEVYIRLLAVELAQTTSVIGIGLGPTKTRESATNKTGYYSRSLVSVKNPCEGLINLIDFILSENNFYSTGKIIPFDGGTYIKRTI</sequence>
<protein>
    <submittedName>
        <fullName evidence="3">Uncharacterized protein</fullName>
    </submittedName>
</protein>
<name>A0A0G0LMX3_9BACT</name>
<keyword evidence="2" id="KW-0560">Oxidoreductase</keyword>
<evidence type="ECO:0000313" key="4">
    <source>
        <dbReference type="Proteomes" id="UP000034774"/>
    </source>
</evidence>
<dbReference type="AlphaFoldDB" id="A0A0G0LMX3"/>
<evidence type="ECO:0000313" key="3">
    <source>
        <dbReference type="EMBL" id="KKQ92397.1"/>
    </source>
</evidence>
<comment type="similarity">
    <text evidence="1">Belongs to the short-chain dehydrogenases/reductases (SDR) family.</text>
</comment>
<dbReference type="Pfam" id="PF13561">
    <property type="entry name" value="adh_short_C2"/>
    <property type="match status" value="1"/>
</dbReference>
<dbReference type="PANTHER" id="PTHR43639">
    <property type="entry name" value="OXIDOREDUCTASE, SHORT-CHAIN DEHYDROGENASE/REDUCTASE FAMILY (AFU_ORTHOLOGUE AFUA_5G02870)"/>
    <property type="match status" value="1"/>
</dbReference>
<evidence type="ECO:0000256" key="1">
    <source>
        <dbReference type="ARBA" id="ARBA00006484"/>
    </source>
</evidence>
<dbReference type="STRING" id="1618572.UT17_C0002G0060"/>
<comment type="caution">
    <text evidence="3">The sequence shown here is derived from an EMBL/GenBank/DDBJ whole genome shotgun (WGS) entry which is preliminary data.</text>
</comment>
<proteinExistence type="inferred from homology"/>
<dbReference type="SUPFAM" id="SSF51735">
    <property type="entry name" value="NAD(P)-binding Rossmann-fold domains"/>
    <property type="match status" value="1"/>
</dbReference>
<evidence type="ECO:0000256" key="2">
    <source>
        <dbReference type="ARBA" id="ARBA00023002"/>
    </source>
</evidence>
<accession>A0A0G0LMX3</accession>
<dbReference type="InterPro" id="IPR002347">
    <property type="entry name" value="SDR_fam"/>
</dbReference>
<dbReference type="EMBL" id="LBVU01000002">
    <property type="protein sequence ID" value="KKQ92397.1"/>
    <property type="molecule type" value="Genomic_DNA"/>
</dbReference>
<dbReference type="Proteomes" id="UP000034774">
    <property type="component" value="Unassembled WGS sequence"/>
</dbReference>
<dbReference type="InterPro" id="IPR036291">
    <property type="entry name" value="NAD(P)-bd_dom_sf"/>
</dbReference>